<dbReference type="SUPFAM" id="SSF160964">
    <property type="entry name" value="MalF N-terminal region-like"/>
    <property type="match status" value="1"/>
</dbReference>
<dbReference type="PROSITE" id="PS50928">
    <property type="entry name" value="ABC_TM1"/>
    <property type="match status" value="1"/>
</dbReference>
<evidence type="ECO:0000256" key="2">
    <source>
        <dbReference type="ARBA" id="ARBA00022448"/>
    </source>
</evidence>
<dbReference type="PANTHER" id="PTHR30193">
    <property type="entry name" value="ABC TRANSPORTER PERMEASE PROTEIN"/>
    <property type="match status" value="1"/>
</dbReference>
<dbReference type="Pfam" id="PF00528">
    <property type="entry name" value="BPD_transp_1"/>
    <property type="match status" value="1"/>
</dbReference>
<keyword evidence="10" id="KW-1185">Reference proteome</keyword>
<accession>A0A1H5PLL4</accession>
<keyword evidence="5 7" id="KW-1133">Transmembrane helix</keyword>
<evidence type="ECO:0000256" key="7">
    <source>
        <dbReference type="RuleBase" id="RU363032"/>
    </source>
</evidence>
<dbReference type="GO" id="GO:0055085">
    <property type="term" value="P:transmembrane transport"/>
    <property type="evidence" value="ECO:0007669"/>
    <property type="project" value="InterPro"/>
</dbReference>
<dbReference type="Gene3D" id="1.10.3720.10">
    <property type="entry name" value="MetI-like"/>
    <property type="match status" value="1"/>
</dbReference>
<evidence type="ECO:0000256" key="3">
    <source>
        <dbReference type="ARBA" id="ARBA00022475"/>
    </source>
</evidence>
<organism evidence="9 10">
    <name type="scientific">Jiangella alba</name>
    <dbReference type="NCBI Taxonomy" id="561176"/>
    <lineage>
        <taxon>Bacteria</taxon>
        <taxon>Bacillati</taxon>
        <taxon>Actinomycetota</taxon>
        <taxon>Actinomycetes</taxon>
        <taxon>Jiangellales</taxon>
        <taxon>Jiangellaceae</taxon>
        <taxon>Jiangella</taxon>
    </lineage>
</organism>
<feature type="transmembrane region" description="Helical" evidence="7">
    <location>
        <begin position="31"/>
        <end position="52"/>
    </location>
</feature>
<feature type="transmembrane region" description="Helical" evidence="7">
    <location>
        <begin position="179"/>
        <end position="202"/>
    </location>
</feature>
<keyword evidence="9" id="KW-0762">Sugar transport</keyword>
<feature type="transmembrane region" description="Helical" evidence="7">
    <location>
        <begin position="126"/>
        <end position="147"/>
    </location>
</feature>
<keyword evidence="4 7" id="KW-0812">Transmembrane</keyword>
<gene>
    <name evidence="9" type="ORF">SAMN04488561_4675</name>
</gene>
<reference evidence="10" key="1">
    <citation type="submission" date="2016-10" db="EMBL/GenBank/DDBJ databases">
        <authorList>
            <person name="Varghese N."/>
            <person name="Submissions S."/>
        </authorList>
    </citation>
    <scope>NUCLEOTIDE SEQUENCE [LARGE SCALE GENOMIC DNA]</scope>
    <source>
        <strain evidence="10">DSM 45237</strain>
    </source>
</reference>
<keyword evidence="2 7" id="KW-0813">Transport</keyword>
<keyword evidence="6 7" id="KW-0472">Membrane</keyword>
<comment type="subcellular location">
    <subcellularLocation>
        <location evidence="1 7">Cell membrane</location>
        <topology evidence="1 7">Multi-pass membrane protein</topology>
    </subcellularLocation>
</comment>
<dbReference type="AlphaFoldDB" id="A0A1H5PLL4"/>
<dbReference type="InterPro" id="IPR035906">
    <property type="entry name" value="MetI-like_sf"/>
</dbReference>
<dbReference type="EMBL" id="FNUC01000004">
    <property type="protein sequence ID" value="SEF14594.1"/>
    <property type="molecule type" value="Genomic_DNA"/>
</dbReference>
<evidence type="ECO:0000256" key="4">
    <source>
        <dbReference type="ARBA" id="ARBA00022692"/>
    </source>
</evidence>
<dbReference type="GO" id="GO:0005886">
    <property type="term" value="C:plasma membrane"/>
    <property type="evidence" value="ECO:0007669"/>
    <property type="project" value="UniProtKB-SubCell"/>
</dbReference>
<feature type="transmembrane region" description="Helical" evidence="7">
    <location>
        <begin position="223"/>
        <end position="244"/>
    </location>
</feature>
<protein>
    <submittedName>
        <fullName evidence="9">Multiple sugar transport system permease protein</fullName>
    </submittedName>
</protein>
<evidence type="ECO:0000313" key="9">
    <source>
        <dbReference type="EMBL" id="SEF14594.1"/>
    </source>
</evidence>
<sequence length="320" mass="36006">MASTQVNASGPLGDDRAARARRISRRRETRAALLFISPWIVGFLIFTLWPIIYSGYLSLTDYDVINSPNFVGLENYEELFRDPKIRTALWNTFIFTVIQVPLYCVVSLALALLLDKAGRASGFFRTAFFLPKMTPPVAVGILLLLLFNGQEGMINGVLGWFGIDGPAWTTDPNWVKPGLILMSLWSVGSSVIILLAALRNVPQELYDSAKVDGAGWWQQTRKITVPMISGALFFIFIVNTIAGFQTFTEAYTAFFGSGNTTYSNDAALFYVIYLFRQAFEFLNMGYASAMAWLLFVIIMIFTAIQIKVSRRFVYYEGEQR</sequence>
<evidence type="ECO:0000256" key="1">
    <source>
        <dbReference type="ARBA" id="ARBA00004651"/>
    </source>
</evidence>
<evidence type="ECO:0000256" key="5">
    <source>
        <dbReference type="ARBA" id="ARBA00022989"/>
    </source>
</evidence>
<feature type="transmembrane region" description="Helical" evidence="7">
    <location>
        <begin position="284"/>
        <end position="304"/>
    </location>
</feature>
<dbReference type="InterPro" id="IPR051393">
    <property type="entry name" value="ABC_transporter_permease"/>
</dbReference>
<dbReference type="InterPro" id="IPR000515">
    <property type="entry name" value="MetI-like"/>
</dbReference>
<name>A0A1H5PLL4_9ACTN</name>
<proteinExistence type="inferred from homology"/>
<evidence type="ECO:0000259" key="8">
    <source>
        <dbReference type="PROSITE" id="PS50928"/>
    </source>
</evidence>
<evidence type="ECO:0000313" key="10">
    <source>
        <dbReference type="Proteomes" id="UP000181980"/>
    </source>
</evidence>
<dbReference type="SUPFAM" id="SSF161098">
    <property type="entry name" value="MetI-like"/>
    <property type="match status" value="1"/>
</dbReference>
<feature type="transmembrane region" description="Helical" evidence="7">
    <location>
        <begin position="88"/>
        <end position="114"/>
    </location>
</feature>
<dbReference type="CDD" id="cd06261">
    <property type="entry name" value="TM_PBP2"/>
    <property type="match status" value="1"/>
</dbReference>
<comment type="similarity">
    <text evidence="7">Belongs to the binding-protein-dependent transport system permease family.</text>
</comment>
<keyword evidence="3" id="KW-1003">Cell membrane</keyword>
<dbReference type="STRING" id="561176.SAMN04488561_4675"/>
<evidence type="ECO:0000256" key="6">
    <source>
        <dbReference type="ARBA" id="ARBA00023136"/>
    </source>
</evidence>
<feature type="domain" description="ABC transmembrane type-1" evidence="8">
    <location>
        <begin position="89"/>
        <end position="305"/>
    </location>
</feature>
<dbReference type="PANTHER" id="PTHR30193:SF1">
    <property type="entry name" value="ABC TRANSPORTER PERMEASE PROTEIN YESP-RELATED"/>
    <property type="match status" value="1"/>
</dbReference>
<dbReference type="Proteomes" id="UP000181980">
    <property type="component" value="Unassembled WGS sequence"/>
</dbReference>